<feature type="signal peptide" evidence="6">
    <location>
        <begin position="1"/>
        <end position="28"/>
    </location>
</feature>
<dbReference type="Gene3D" id="3.40.720.10">
    <property type="entry name" value="Alkaline Phosphatase, subunit A"/>
    <property type="match status" value="1"/>
</dbReference>
<dbReference type="SUPFAM" id="SSF53649">
    <property type="entry name" value="Alkaline phosphatase-like"/>
    <property type="match status" value="1"/>
</dbReference>
<evidence type="ECO:0000256" key="6">
    <source>
        <dbReference type="SAM" id="SignalP"/>
    </source>
</evidence>
<gene>
    <name evidence="7" type="ORF">MN116_005976</name>
</gene>
<comment type="cofactor">
    <cofactor evidence="4">
        <name>Zn(2+)</name>
        <dbReference type="ChEBI" id="CHEBI:29105"/>
    </cofactor>
    <text evidence="4">Binds 2 Zn(2+) ions.</text>
</comment>
<feature type="binding site" evidence="4">
    <location>
        <position position="384"/>
    </location>
    <ligand>
        <name>Zn(2+)</name>
        <dbReference type="ChEBI" id="CHEBI:29105"/>
        <label>2</label>
    </ligand>
</feature>
<feature type="binding site" evidence="4">
    <location>
        <position position="73"/>
    </location>
    <ligand>
        <name>Zn(2+)</name>
        <dbReference type="ChEBI" id="CHEBI:29105"/>
        <label>2</label>
    </ligand>
</feature>
<dbReference type="EC" id="3.1.3.1" evidence="1"/>
<dbReference type="PANTHER" id="PTHR11596:SF5">
    <property type="entry name" value="ALKALINE PHOSPHATASE"/>
    <property type="match status" value="1"/>
</dbReference>
<dbReference type="PANTHER" id="PTHR11596">
    <property type="entry name" value="ALKALINE PHOSPHATASE"/>
    <property type="match status" value="1"/>
</dbReference>
<feature type="binding site" evidence="4">
    <location>
        <position position="347"/>
    </location>
    <ligand>
        <name>Zn(2+)</name>
        <dbReference type="ChEBI" id="CHEBI:29105"/>
        <label>2</label>
    </ligand>
</feature>
<keyword evidence="6" id="KW-0732">Signal</keyword>
<keyword evidence="8" id="KW-1185">Reference proteome</keyword>
<feature type="binding site" evidence="4">
    <location>
        <position position="343"/>
    </location>
    <ligand>
        <name>Zn(2+)</name>
        <dbReference type="ChEBI" id="CHEBI:29105"/>
        <label>2</label>
    </ligand>
</feature>
<feature type="binding site" evidence="4">
    <location>
        <position position="187"/>
    </location>
    <ligand>
        <name>Mg(2+)</name>
        <dbReference type="ChEBI" id="CHEBI:18420"/>
    </ligand>
</feature>
<feature type="binding site" evidence="4">
    <location>
        <position position="385"/>
    </location>
    <ligand>
        <name>Zn(2+)</name>
        <dbReference type="ChEBI" id="CHEBI:29105"/>
        <label>2</label>
    </ligand>
</feature>
<keyword evidence="4" id="KW-0460">Magnesium</keyword>
<accession>A0AAE1ZA94</accession>
<name>A0AAE1ZA94_SCHME</name>
<sequence length="536" mass="59580">MLRSVLWIGQKLLLLFVTFITTQFKIECKTMPLNVEDPETWKRLAGERFNKFEQSLSYLFLERPKNVILFVGDGMSLNTVTGARYLKAKKMNVLNGDVQLIWEDWSVASLVRTFNSDRLTTDSGSAATAFLSGVKGPHKTVGITGTVKCCKCTQLGNLEKAKSSLQYASSAGMSTGIVTTTRITHATPAAAYANLLHRDWESEGKTSDLGFKCTDAAIQLITNASDVNVIMGGGASQFYSTDDNLIFGAKGKRNDSRNLLHEWEEKQTKMGRKHLLLHTNNEFKQTDWSSVDYVLGLFASNHMAFQLDSVDQPSLADMTEAAIKILSRNPKGFFLLVEGGRIDHGHHENQANYALSETLELEKAIEKTMSLVDEKETLLIVTADHSHGYGVIGYATRNMSVLDVDNTAKGRDNKSYLTSSYFNGPRGLMNETRLDPAKEDIFANNYTAQSLVRLSSGTHSAEDVPIYANGPYSELFHSSMDNTFIAHAIMYSLCIGPYTHQSHCDNKPMSGSQLTGFRQHYYHYAVLLCIILSTFL</sequence>
<keyword evidence="4" id="KW-0479">Metal-binding</keyword>
<feature type="binding site" evidence="4">
    <location>
        <position position="185"/>
    </location>
    <ligand>
        <name>Mg(2+)</name>
        <dbReference type="ChEBI" id="CHEBI:18420"/>
    </ligand>
</feature>
<evidence type="ECO:0000313" key="8">
    <source>
        <dbReference type="Proteomes" id="UP001292079"/>
    </source>
</evidence>
<feature type="active site" description="Phosphoserine intermediate" evidence="3">
    <location>
        <position position="123"/>
    </location>
</feature>
<comment type="cofactor">
    <cofactor evidence="4">
        <name>Mg(2+)</name>
        <dbReference type="ChEBI" id="CHEBI:18420"/>
    </cofactor>
    <text evidence="4">Binds 1 Mg(2+) ion.</text>
</comment>
<feature type="chain" id="PRO_5042132953" description="alkaline phosphatase" evidence="6">
    <location>
        <begin position="29"/>
        <end position="536"/>
    </location>
</feature>
<evidence type="ECO:0000256" key="5">
    <source>
        <dbReference type="RuleBase" id="RU003946"/>
    </source>
</evidence>
<evidence type="ECO:0000256" key="2">
    <source>
        <dbReference type="ARBA" id="ARBA00022553"/>
    </source>
</evidence>
<dbReference type="InterPro" id="IPR017850">
    <property type="entry name" value="Alkaline_phosphatase_core_sf"/>
</dbReference>
<evidence type="ECO:0000313" key="7">
    <source>
        <dbReference type="EMBL" id="KAK4470420.1"/>
    </source>
</evidence>
<dbReference type="GO" id="GO:0046872">
    <property type="term" value="F:metal ion binding"/>
    <property type="evidence" value="ECO:0007669"/>
    <property type="project" value="UniProtKB-KW"/>
</dbReference>
<comment type="similarity">
    <text evidence="5">Belongs to the alkaline phosphatase family.</text>
</comment>
<organism evidence="7 8">
    <name type="scientific">Schistosoma mekongi</name>
    <name type="common">Parasitic worm</name>
    <dbReference type="NCBI Taxonomy" id="38744"/>
    <lineage>
        <taxon>Eukaryota</taxon>
        <taxon>Metazoa</taxon>
        <taxon>Spiralia</taxon>
        <taxon>Lophotrochozoa</taxon>
        <taxon>Platyhelminthes</taxon>
        <taxon>Trematoda</taxon>
        <taxon>Digenea</taxon>
        <taxon>Strigeidida</taxon>
        <taxon>Schistosomatoidea</taxon>
        <taxon>Schistosomatidae</taxon>
        <taxon>Schistosoma</taxon>
    </lineage>
</organism>
<feature type="binding site" evidence="4">
    <location>
        <position position="459"/>
    </location>
    <ligand>
        <name>Zn(2+)</name>
        <dbReference type="ChEBI" id="CHEBI:29105"/>
        <label>2</label>
    </ligand>
</feature>
<dbReference type="CDD" id="cd16012">
    <property type="entry name" value="ALP"/>
    <property type="match status" value="1"/>
</dbReference>
<proteinExistence type="inferred from homology"/>
<keyword evidence="4" id="KW-0862">Zinc</keyword>
<feature type="binding site" evidence="4">
    <location>
        <position position="338"/>
    </location>
    <ligand>
        <name>Mg(2+)</name>
        <dbReference type="ChEBI" id="CHEBI:18420"/>
    </ligand>
</feature>
<reference evidence="7" key="1">
    <citation type="submission" date="2022-04" db="EMBL/GenBank/DDBJ databases">
        <authorList>
            <person name="Xu L."/>
            <person name="Lv Z."/>
        </authorList>
    </citation>
    <scope>NUCLEOTIDE SEQUENCE</scope>
    <source>
        <strain evidence="7">LV_2022a</strain>
    </source>
</reference>
<dbReference type="Proteomes" id="UP001292079">
    <property type="component" value="Unassembled WGS sequence"/>
</dbReference>
<evidence type="ECO:0000256" key="4">
    <source>
        <dbReference type="PIRSR" id="PIRSR601952-2"/>
    </source>
</evidence>
<dbReference type="EMBL" id="JALJAT010000004">
    <property type="protein sequence ID" value="KAK4470420.1"/>
    <property type="molecule type" value="Genomic_DNA"/>
</dbReference>
<dbReference type="AlphaFoldDB" id="A0AAE1ZA94"/>
<dbReference type="PRINTS" id="PR00113">
    <property type="entry name" value="ALKPHPHTASE"/>
</dbReference>
<dbReference type="SMART" id="SM00098">
    <property type="entry name" value="alkPPc"/>
    <property type="match status" value="1"/>
</dbReference>
<keyword evidence="2" id="KW-0597">Phosphoprotein</keyword>
<evidence type="ECO:0000256" key="3">
    <source>
        <dbReference type="PIRSR" id="PIRSR601952-1"/>
    </source>
</evidence>
<protein>
    <recommendedName>
        <fullName evidence="1">alkaline phosphatase</fullName>
        <ecNumber evidence="1">3.1.3.1</ecNumber>
    </recommendedName>
</protein>
<dbReference type="Pfam" id="PF00245">
    <property type="entry name" value="Alk_phosphatase"/>
    <property type="match status" value="1"/>
</dbReference>
<dbReference type="InterPro" id="IPR001952">
    <property type="entry name" value="Alkaline_phosphatase"/>
</dbReference>
<reference evidence="7" key="2">
    <citation type="journal article" date="2023" name="Infect Dis Poverty">
        <title>Chromosome-scale genome of the human blood fluke Schistosoma mekongi and its implications for public health.</title>
        <authorList>
            <person name="Zhou M."/>
            <person name="Xu L."/>
            <person name="Xu D."/>
            <person name="Chen W."/>
            <person name="Khan J."/>
            <person name="Hu Y."/>
            <person name="Huang H."/>
            <person name="Wei H."/>
            <person name="Zhang Y."/>
            <person name="Chusongsang P."/>
            <person name="Tanasarnprasert K."/>
            <person name="Hu X."/>
            <person name="Limpanont Y."/>
            <person name="Lv Z."/>
        </authorList>
    </citation>
    <scope>NUCLEOTIDE SEQUENCE</scope>
    <source>
        <strain evidence="7">LV_2022a</strain>
    </source>
</reference>
<evidence type="ECO:0000256" key="1">
    <source>
        <dbReference type="ARBA" id="ARBA00012647"/>
    </source>
</evidence>
<dbReference type="GO" id="GO:0004035">
    <property type="term" value="F:alkaline phosphatase activity"/>
    <property type="evidence" value="ECO:0007669"/>
    <property type="project" value="UniProtKB-EC"/>
</dbReference>
<comment type="caution">
    <text evidence="7">The sequence shown here is derived from an EMBL/GenBank/DDBJ whole genome shotgun (WGS) entry which is preliminary data.</text>
</comment>